<comment type="subcellular location">
    <subcellularLocation>
        <location evidence="1">Endoplasmic reticulum</location>
    </subcellularLocation>
</comment>
<dbReference type="AlphaFoldDB" id="A0AB35KEW0"/>
<protein>
    <submittedName>
        <fullName evidence="7">Multidrug MFS transporter</fullName>
    </submittedName>
</protein>
<dbReference type="Proteomes" id="UP001152820">
    <property type="component" value="Unassembled WGS sequence"/>
</dbReference>
<evidence type="ECO:0000256" key="4">
    <source>
        <dbReference type="ARBA" id="ARBA00022679"/>
    </source>
</evidence>
<dbReference type="RefSeq" id="WP_095348448.1">
    <property type="nucleotide sequence ID" value="NZ_JAOWLO010000008.1"/>
</dbReference>
<dbReference type="SUPFAM" id="SSF53756">
    <property type="entry name" value="UDP-Glycosyltransferase/glycogen phosphorylase"/>
    <property type="match status" value="1"/>
</dbReference>
<gene>
    <name evidence="7" type="ORF">OGZ38_10610</name>
</gene>
<evidence type="ECO:0000256" key="1">
    <source>
        <dbReference type="ARBA" id="ARBA00004240"/>
    </source>
</evidence>
<keyword evidence="5" id="KW-0256">Endoplasmic reticulum</keyword>
<sequence length="164" mass="18955">MIFVTVGTHEQGFDRLIKKLDQLKEKGLIKQEIVIQKGYTEYAPKYCHAQKFYSPVEMNELFKDAKLIITHGGPATYMSAIALGKPTIVVPRLRKYNEHVNNHQLDFAYKVNETGEYNLNIVTEMSELYKMIDFCLNHQNKQGQITSHTQSFNSQFSHILESLL</sequence>
<proteinExistence type="inferred from homology"/>
<reference evidence="7" key="2">
    <citation type="journal article" date="2023" name="Food Microbiol.">
        <title>Evaluation of the fermentation potential of lactic acid bacteria isolated from herbs, fruits and vegetables as starter cultures in nut-based milk alternatives.</title>
        <authorList>
            <person name="Huang W."/>
            <person name="Dong A."/>
            <person name="Pham H.T."/>
            <person name="Zhou C."/>
            <person name="Huo Z."/>
            <person name="Watjen A.P."/>
            <person name="Prakash S."/>
            <person name="Bang-Berthelsen C.H."/>
            <person name="Turner M.S."/>
        </authorList>
    </citation>
    <scope>NUCLEOTIDE SEQUENCE</scope>
    <source>
        <strain evidence="7">593</strain>
    </source>
</reference>
<comment type="similarity">
    <text evidence="2">Belongs to the glycosyltransferase 28 family.</text>
</comment>
<accession>A0AB35KEW0</accession>
<evidence type="ECO:0000259" key="6">
    <source>
        <dbReference type="Pfam" id="PF04101"/>
    </source>
</evidence>
<evidence type="ECO:0000256" key="2">
    <source>
        <dbReference type="ARBA" id="ARBA00006962"/>
    </source>
</evidence>
<dbReference type="PANTHER" id="PTHR12867:SF6">
    <property type="entry name" value="N-ACETYLGLUCOSAMINYLDIPHOSPHODOLICHOL N-ACETYLGLUCOSAMINYLTRANSFERASE"/>
    <property type="match status" value="1"/>
</dbReference>
<dbReference type="Gene3D" id="3.40.50.2000">
    <property type="entry name" value="Glycogen Phosphorylase B"/>
    <property type="match status" value="1"/>
</dbReference>
<dbReference type="InterPro" id="IPR007235">
    <property type="entry name" value="Glyco_trans_28_C"/>
</dbReference>
<evidence type="ECO:0000256" key="3">
    <source>
        <dbReference type="ARBA" id="ARBA00022676"/>
    </source>
</evidence>
<name>A0AB35KEW0_9LACT</name>
<feature type="domain" description="Glycosyl transferase family 28 C-terminal" evidence="6">
    <location>
        <begin position="1"/>
        <end position="159"/>
    </location>
</feature>
<dbReference type="GO" id="GO:0006488">
    <property type="term" value="P:dolichol-linked oligosaccharide biosynthetic process"/>
    <property type="evidence" value="ECO:0007669"/>
    <property type="project" value="InterPro"/>
</dbReference>
<evidence type="ECO:0000256" key="5">
    <source>
        <dbReference type="ARBA" id="ARBA00022824"/>
    </source>
</evidence>
<dbReference type="PANTHER" id="PTHR12867">
    <property type="entry name" value="GLYCOSYL TRANSFERASE-RELATED"/>
    <property type="match status" value="1"/>
</dbReference>
<keyword evidence="3" id="KW-0328">Glycosyltransferase</keyword>
<keyword evidence="4" id="KW-0808">Transferase</keyword>
<evidence type="ECO:0000313" key="7">
    <source>
        <dbReference type="EMBL" id="MDG5049595.1"/>
    </source>
</evidence>
<comment type="caution">
    <text evidence="7">The sequence shown here is derived from an EMBL/GenBank/DDBJ whole genome shotgun (WGS) entry which is preliminary data.</text>
</comment>
<dbReference type="EMBL" id="JAOWLO010000008">
    <property type="protein sequence ID" value="MDG5049595.1"/>
    <property type="molecule type" value="Genomic_DNA"/>
</dbReference>
<evidence type="ECO:0000313" key="8">
    <source>
        <dbReference type="Proteomes" id="UP001152820"/>
    </source>
</evidence>
<reference evidence="7" key="1">
    <citation type="submission" date="2022-10" db="EMBL/GenBank/DDBJ databases">
        <authorList>
            <person name="Turner M.S."/>
            <person name="Huang W."/>
        </authorList>
    </citation>
    <scope>NUCLEOTIDE SEQUENCE</scope>
    <source>
        <strain evidence="7">593</strain>
    </source>
</reference>
<dbReference type="Pfam" id="PF04101">
    <property type="entry name" value="Glyco_tran_28_C"/>
    <property type="match status" value="1"/>
</dbReference>
<dbReference type="InterPro" id="IPR039042">
    <property type="entry name" value="Alg13-like"/>
</dbReference>
<organism evidence="7 8">
    <name type="scientific">Lactococcus lactis</name>
    <dbReference type="NCBI Taxonomy" id="1358"/>
    <lineage>
        <taxon>Bacteria</taxon>
        <taxon>Bacillati</taxon>
        <taxon>Bacillota</taxon>
        <taxon>Bacilli</taxon>
        <taxon>Lactobacillales</taxon>
        <taxon>Streptococcaceae</taxon>
        <taxon>Lactococcus</taxon>
    </lineage>
</organism>
<dbReference type="GO" id="GO:0016758">
    <property type="term" value="F:hexosyltransferase activity"/>
    <property type="evidence" value="ECO:0007669"/>
    <property type="project" value="InterPro"/>
</dbReference>